<dbReference type="InterPro" id="IPR005110">
    <property type="entry name" value="MoeA_linker/N"/>
</dbReference>
<evidence type="ECO:0000256" key="4">
    <source>
        <dbReference type="ARBA" id="ARBA00023150"/>
    </source>
</evidence>
<organism evidence="8 9">
    <name type="scientific">Tahibacter amnicola</name>
    <dbReference type="NCBI Taxonomy" id="2976241"/>
    <lineage>
        <taxon>Bacteria</taxon>
        <taxon>Pseudomonadati</taxon>
        <taxon>Pseudomonadota</taxon>
        <taxon>Gammaproteobacteria</taxon>
        <taxon>Lysobacterales</taxon>
        <taxon>Rhodanobacteraceae</taxon>
        <taxon>Tahibacter</taxon>
    </lineage>
</organism>
<comment type="catalytic activity">
    <reaction evidence="5">
        <text>adenylyl-molybdopterin + molybdate = Mo-molybdopterin + AMP + H(+)</text>
        <dbReference type="Rhea" id="RHEA:35047"/>
        <dbReference type="ChEBI" id="CHEBI:15378"/>
        <dbReference type="ChEBI" id="CHEBI:36264"/>
        <dbReference type="ChEBI" id="CHEBI:62727"/>
        <dbReference type="ChEBI" id="CHEBI:71302"/>
        <dbReference type="ChEBI" id="CHEBI:456215"/>
        <dbReference type="EC" id="2.10.1.1"/>
    </reaction>
</comment>
<proteinExistence type="inferred from homology"/>
<dbReference type="InterPro" id="IPR036425">
    <property type="entry name" value="MoaB/Mog-like_dom_sf"/>
</dbReference>
<keyword evidence="6" id="KW-0808">Transferase</keyword>
<keyword evidence="4 6" id="KW-0501">Molybdenum cofactor biosynthesis</keyword>
<comment type="cofactor">
    <cofactor evidence="6">
        <name>Mg(2+)</name>
        <dbReference type="ChEBI" id="CHEBI:18420"/>
    </cofactor>
</comment>
<evidence type="ECO:0000256" key="2">
    <source>
        <dbReference type="ARBA" id="ARBA00005046"/>
    </source>
</evidence>
<dbReference type="PANTHER" id="PTHR10192:SF5">
    <property type="entry name" value="GEPHYRIN"/>
    <property type="match status" value="1"/>
</dbReference>
<reference evidence="8" key="1">
    <citation type="submission" date="2022-09" db="EMBL/GenBank/DDBJ databases">
        <title>Tahibacter sp. nov., isolated from a fresh water.</title>
        <authorList>
            <person name="Baek J.H."/>
            <person name="Lee J.K."/>
            <person name="Kim J.M."/>
            <person name="Jeon C.O."/>
        </authorList>
    </citation>
    <scope>NUCLEOTIDE SEQUENCE</scope>
    <source>
        <strain evidence="8">W38</strain>
    </source>
</reference>
<dbReference type="EMBL" id="CP104694">
    <property type="protein sequence ID" value="UXI70490.1"/>
    <property type="molecule type" value="Genomic_DNA"/>
</dbReference>
<dbReference type="PANTHER" id="PTHR10192">
    <property type="entry name" value="MOLYBDOPTERIN BIOSYNTHESIS PROTEIN"/>
    <property type="match status" value="1"/>
</dbReference>
<dbReference type="NCBIfam" id="NF045515">
    <property type="entry name" value="Glp_gephyrin"/>
    <property type="match status" value="1"/>
</dbReference>
<dbReference type="InterPro" id="IPR036688">
    <property type="entry name" value="MoeA_C_domain_IV_sf"/>
</dbReference>
<name>A0ABY6BN52_9GAMM</name>
<evidence type="ECO:0000256" key="1">
    <source>
        <dbReference type="ARBA" id="ARBA00002901"/>
    </source>
</evidence>
<dbReference type="CDD" id="cd00887">
    <property type="entry name" value="MoeA"/>
    <property type="match status" value="1"/>
</dbReference>
<accession>A0ABY6BN52</accession>
<dbReference type="Proteomes" id="UP001064632">
    <property type="component" value="Chromosome"/>
</dbReference>
<dbReference type="SUPFAM" id="SSF53218">
    <property type="entry name" value="Molybdenum cofactor biosynthesis proteins"/>
    <property type="match status" value="1"/>
</dbReference>
<dbReference type="SUPFAM" id="SSF63867">
    <property type="entry name" value="MoeA C-terminal domain-like"/>
    <property type="match status" value="1"/>
</dbReference>
<dbReference type="Gene3D" id="2.170.190.11">
    <property type="entry name" value="Molybdopterin biosynthesis moea protein, domain 3"/>
    <property type="match status" value="1"/>
</dbReference>
<comment type="pathway">
    <text evidence="2 6">Cofactor biosynthesis; molybdopterin biosynthesis.</text>
</comment>
<dbReference type="SMART" id="SM00852">
    <property type="entry name" value="MoCF_biosynth"/>
    <property type="match status" value="1"/>
</dbReference>
<keyword evidence="6" id="KW-0479">Metal-binding</keyword>
<comment type="function">
    <text evidence="1 6">Catalyzes the insertion of molybdate into adenylated molybdopterin with the concomitant release of AMP.</text>
</comment>
<dbReference type="Pfam" id="PF00994">
    <property type="entry name" value="MoCF_biosynth"/>
    <property type="match status" value="1"/>
</dbReference>
<dbReference type="SUPFAM" id="SSF63882">
    <property type="entry name" value="MoeA N-terminal region -like"/>
    <property type="match status" value="1"/>
</dbReference>
<dbReference type="InterPro" id="IPR038987">
    <property type="entry name" value="MoeA-like"/>
</dbReference>
<evidence type="ECO:0000256" key="5">
    <source>
        <dbReference type="ARBA" id="ARBA00047317"/>
    </source>
</evidence>
<evidence type="ECO:0000256" key="3">
    <source>
        <dbReference type="ARBA" id="ARBA00010763"/>
    </source>
</evidence>
<protein>
    <recommendedName>
        <fullName evidence="6">Molybdopterin molybdenumtransferase</fullName>
        <ecNumber evidence="6">2.10.1.1</ecNumber>
    </recommendedName>
</protein>
<keyword evidence="6" id="KW-0500">Molybdenum</keyword>
<dbReference type="InterPro" id="IPR008284">
    <property type="entry name" value="MoCF_biosynth_CS"/>
</dbReference>
<sequence>MIHVEAAQALIRDLCTRLPAESVPLGRALNRVLARDLHATDALPPFDNSAMDGFAVNCAGSVLRENAEFGVGGEIAAGDSARRCATGAIEIMTGAPMPEGCDAVIPVENVEITERDATGRALRIRLIKPACAGQHVRRAGEDIALGALALPSGSWIAPSQLMVLAGLGLPEVPVVRRPRVALLCTGRELVDDPGQSLAFGQIRNTNGPYLAARMAETAEVVCGETVTDDTGAFVRALDRALDQDVDVIVSTGAVSMGRYDFVPGVLRSMGATIYFHKVAMRPGKPLLFARLPGGQLYFGLPGNPVSSAIGLRFFVECAFRALLGLPAEKAWRLSLGHPVTKKAGVRLHQKAALAIRSGGAAVVQLLAGQESFRTLPMAAATVWAVLPESAEMLVEGDCIDVYAMEHTQSGLFAFDA</sequence>
<dbReference type="RefSeq" id="WP_261697438.1">
    <property type="nucleotide sequence ID" value="NZ_CP104694.1"/>
</dbReference>
<dbReference type="PROSITE" id="PS01079">
    <property type="entry name" value="MOCF_BIOSYNTHESIS_2"/>
    <property type="match status" value="1"/>
</dbReference>
<dbReference type="EC" id="2.10.1.1" evidence="6"/>
<dbReference type="Gene3D" id="2.40.340.10">
    <property type="entry name" value="MoeA, C-terminal, domain IV"/>
    <property type="match status" value="1"/>
</dbReference>
<dbReference type="Gene3D" id="3.90.105.10">
    <property type="entry name" value="Molybdopterin biosynthesis moea protein, domain 2"/>
    <property type="match status" value="1"/>
</dbReference>
<dbReference type="Pfam" id="PF03453">
    <property type="entry name" value="MoeA_N"/>
    <property type="match status" value="1"/>
</dbReference>
<dbReference type="InterPro" id="IPR036135">
    <property type="entry name" value="MoeA_linker/N_sf"/>
</dbReference>
<keyword evidence="6" id="KW-0460">Magnesium</keyword>
<comment type="similarity">
    <text evidence="3 6">Belongs to the MoeA family.</text>
</comment>
<evidence type="ECO:0000313" key="9">
    <source>
        <dbReference type="Proteomes" id="UP001064632"/>
    </source>
</evidence>
<dbReference type="Gene3D" id="3.40.980.10">
    <property type="entry name" value="MoaB/Mog-like domain"/>
    <property type="match status" value="1"/>
</dbReference>
<feature type="domain" description="MoaB/Mog" evidence="7">
    <location>
        <begin position="181"/>
        <end position="321"/>
    </location>
</feature>
<dbReference type="InterPro" id="IPR001453">
    <property type="entry name" value="MoaB/Mog_dom"/>
</dbReference>
<evidence type="ECO:0000259" key="7">
    <source>
        <dbReference type="SMART" id="SM00852"/>
    </source>
</evidence>
<evidence type="ECO:0000256" key="6">
    <source>
        <dbReference type="RuleBase" id="RU365090"/>
    </source>
</evidence>
<gene>
    <name evidence="8" type="ORF">N4264_12890</name>
</gene>
<evidence type="ECO:0000313" key="8">
    <source>
        <dbReference type="EMBL" id="UXI70490.1"/>
    </source>
</evidence>
<keyword evidence="9" id="KW-1185">Reference proteome</keyword>